<dbReference type="Pfam" id="PF00582">
    <property type="entry name" value="Usp"/>
    <property type="match status" value="1"/>
</dbReference>
<accession>G9Y4P7</accession>
<proteinExistence type="inferred from homology"/>
<evidence type="ECO:0000256" key="1">
    <source>
        <dbReference type="ARBA" id="ARBA00004496"/>
    </source>
</evidence>
<evidence type="ECO:0000256" key="3">
    <source>
        <dbReference type="ARBA" id="ARBA00022490"/>
    </source>
</evidence>
<evidence type="ECO:0000313" key="8">
    <source>
        <dbReference type="Proteomes" id="UP000005959"/>
    </source>
</evidence>
<dbReference type="Proteomes" id="UP000005959">
    <property type="component" value="Unassembled WGS sequence"/>
</dbReference>
<dbReference type="PANTHER" id="PTHR46268:SF16">
    <property type="entry name" value="UNIVERSAL STRESS PROTEIN C"/>
    <property type="match status" value="1"/>
</dbReference>
<comment type="subcellular location">
    <subcellularLocation>
        <location evidence="1 5">Cytoplasm</location>
    </subcellularLocation>
</comment>
<dbReference type="Gene3D" id="3.40.50.620">
    <property type="entry name" value="HUPs"/>
    <property type="match status" value="1"/>
</dbReference>
<name>G9Y4P7_HAFAL</name>
<organism evidence="7 8">
    <name type="scientific">Hafnia alvei ATCC 51873</name>
    <dbReference type="NCBI Taxonomy" id="1002364"/>
    <lineage>
        <taxon>Bacteria</taxon>
        <taxon>Pseudomonadati</taxon>
        <taxon>Pseudomonadota</taxon>
        <taxon>Gammaproteobacteria</taxon>
        <taxon>Enterobacterales</taxon>
        <taxon>Hafniaceae</taxon>
        <taxon>Hafnia</taxon>
    </lineage>
</organism>
<reference evidence="7 8" key="1">
    <citation type="submission" date="2011-08" db="EMBL/GenBank/DDBJ databases">
        <authorList>
            <person name="Weinstock G."/>
            <person name="Sodergren E."/>
            <person name="Clifton S."/>
            <person name="Fulton L."/>
            <person name="Fulton B."/>
            <person name="Courtney L."/>
            <person name="Fronick C."/>
            <person name="Harrison M."/>
            <person name="Strong C."/>
            <person name="Farmer C."/>
            <person name="Delahaunty K."/>
            <person name="Markovic C."/>
            <person name="Hall O."/>
            <person name="Minx P."/>
            <person name="Tomlinson C."/>
            <person name="Mitreva M."/>
            <person name="Hou S."/>
            <person name="Chen J."/>
            <person name="Wollam A."/>
            <person name="Pepin K.H."/>
            <person name="Johnson M."/>
            <person name="Bhonagiri V."/>
            <person name="Zhang X."/>
            <person name="Suruliraj S."/>
            <person name="Warren W."/>
            <person name="Chinwalla A."/>
            <person name="Mardis E.R."/>
            <person name="Wilson R.K."/>
        </authorList>
    </citation>
    <scope>NUCLEOTIDE SEQUENCE [LARGE SCALE GENOMIC DNA]</scope>
    <source>
        <strain evidence="7 8">ATCC 51873</strain>
    </source>
</reference>
<dbReference type="InterPro" id="IPR006016">
    <property type="entry name" value="UspA"/>
</dbReference>
<comment type="function">
    <text evidence="4">Required for resistance to DNA-damaging agents.</text>
</comment>
<dbReference type="AlphaFoldDB" id="G9Y4P7"/>
<dbReference type="GO" id="GO:0005737">
    <property type="term" value="C:cytoplasm"/>
    <property type="evidence" value="ECO:0007669"/>
    <property type="project" value="UniProtKB-SubCell"/>
</dbReference>
<gene>
    <name evidence="7" type="ORF">HMPREF0454_01561</name>
</gene>
<dbReference type="HOGENOM" id="CLU_049301_18_1_6"/>
<evidence type="ECO:0000256" key="4">
    <source>
        <dbReference type="ARBA" id="ARBA00037131"/>
    </source>
</evidence>
<protein>
    <recommendedName>
        <fullName evidence="5">Universal stress protein</fullName>
    </recommendedName>
</protein>
<comment type="similarity">
    <text evidence="2 5">Belongs to the universal stress protein A family.</text>
</comment>
<dbReference type="PATRIC" id="fig|1002364.3.peg.1426"/>
<evidence type="ECO:0000259" key="6">
    <source>
        <dbReference type="Pfam" id="PF00582"/>
    </source>
</evidence>
<feature type="domain" description="UspA" evidence="6">
    <location>
        <begin position="7"/>
        <end position="142"/>
    </location>
</feature>
<comment type="caution">
    <text evidence="7">The sequence shown here is derived from an EMBL/GenBank/DDBJ whole genome shotgun (WGS) entry which is preliminary data.</text>
</comment>
<evidence type="ECO:0000256" key="2">
    <source>
        <dbReference type="ARBA" id="ARBA00008791"/>
    </source>
</evidence>
<dbReference type="PIRSF" id="PIRSF006276">
    <property type="entry name" value="UspA"/>
    <property type="match status" value="1"/>
</dbReference>
<evidence type="ECO:0000313" key="7">
    <source>
        <dbReference type="EMBL" id="EHM44248.1"/>
    </source>
</evidence>
<dbReference type="PANTHER" id="PTHR46268">
    <property type="entry name" value="STRESS RESPONSE PROTEIN NHAX"/>
    <property type="match status" value="1"/>
</dbReference>
<sequence>MEAEMSYRRVLVAVAQAPDSIKLVEKAIAIVRPYQGSITLLTLCNEADLTASFAGSMLGSLRELIHEEANLFLEELRQQADYPISRTIVCNGELADGVIYACKEDPVDLVICGNHCEGFLKRILNSATHIIDKTHTDVLIVPL</sequence>
<keyword evidence="3 5" id="KW-0963">Cytoplasm</keyword>
<dbReference type="SUPFAM" id="SSF52402">
    <property type="entry name" value="Adenine nucleotide alpha hydrolases-like"/>
    <property type="match status" value="1"/>
</dbReference>
<dbReference type="InterPro" id="IPR006015">
    <property type="entry name" value="Universal_stress_UspA"/>
</dbReference>
<evidence type="ECO:0000256" key="5">
    <source>
        <dbReference type="PIRNR" id="PIRNR006276"/>
    </source>
</evidence>
<dbReference type="EMBL" id="AGCI01000031">
    <property type="protein sequence ID" value="EHM44248.1"/>
    <property type="molecule type" value="Genomic_DNA"/>
</dbReference>
<dbReference type="InterPro" id="IPR014729">
    <property type="entry name" value="Rossmann-like_a/b/a_fold"/>
</dbReference>